<dbReference type="AlphaFoldDB" id="A0A1G4JQD2"/>
<dbReference type="SUPFAM" id="SSF56784">
    <property type="entry name" value="HAD-like"/>
    <property type="match status" value="1"/>
</dbReference>
<keyword evidence="2" id="KW-1185">Reference proteome</keyword>
<dbReference type="InterPro" id="IPR050324">
    <property type="entry name" value="CDP-alcohol_PTase-I"/>
</dbReference>
<dbReference type="Gene3D" id="3.40.50.1000">
    <property type="entry name" value="HAD superfamily/HAD-like"/>
    <property type="match status" value="2"/>
</dbReference>
<proteinExistence type="predicted"/>
<sequence length="361" mass="39820">MFANKVKGISRLTHVCRALHYNAAFAFDIDGVLLRTKTPIPGASEALKLLQKEKIPFILLTNGGGTLEEQRAAFISDTLGVPLSPLQIIQSHTPFKQLVPKYEKVLAVGSATVREVAETYGFKNVVHPIDIMRYDRSIAPFSSISTEKLETVSRELPDLATRPFDAVLVFNDSRDWGADIQIVLDVLNSEDGYLNTVRRTHSSKPSVPIYFSNNDLLWANQYSLNRIGQGAFRSTIGTLYSRLNDGHMLEDVGIGKPTKLTYDFAHHVLIDWQKKLDEGNTREKKPGPLPQLGVSPASSPFDKVFMVGDNPASDIIGAHGYGWNSCLVRTGVYQDGDKLPCKPTLIADNVLDAIEAVLEGK</sequence>
<protein>
    <submittedName>
        <fullName evidence="1">LAMI_0E12574g1_1</fullName>
    </submittedName>
</protein>
<gene>
    <name evidence="1" type="ORF">LAMI_0E12574G</name>
</gene>
<dbReference type="OrthoDB" id="10251048at2759"/>
<dbReference type="InterPro" id="IPR006353">
    <property type="entry name" value="HAD-SF_hydro_IIA_CECR5"/>
</dbReference>
<dbReference type="Pfam" id="PF13344">
    <property type="entry name" value="Hydrolase_6"/>
    <property type="match status" value="1"/>
</dbReference>
<dbReference type="PANTHER" id="PTHR14269">
    <property type="entry name" value="CDP-DIACYLGLYCEROL--GLYCEROL-3-PHOSPHATE 3-PHOSPHATIDYLTRANSFERASE-RELATED"/>
    <property type="match status" value="1"/>
</dbReference>
<dbReference type="GO" id="GO:0005739">
    <property type="term" value="C:mitochondrion"/>
    <property type="evidence" value="ECO:0007669"/>
    <property type="project" value="TreeGrafter"/>
</dbReference>
<dbReference type="STRING" id="1230905.A0A1G4JQD2"/>
<dbReference type="GO" id="GO:0046474">
    <property type="term" value="P:glycerophospholipid biosynthetic process"/>
    <property type="evidence" value="ECO:0007669"/>
    <property type="project" value="TreeGrafter"/>
</dbReference>
<dbReference type="InterPro" id="IPR023214">
    <property type="entry name" value="HAD_sf"/>
</dbReference>
<dbReference type="NCBIfam" id="TIGR01460">
    <property type="entry name" value="HAD-SF-IIA"/>
    <property type="match status" value="1"/>
</dbReference>
<dbReference type="InterPro" id="IPR036412">
    <property type="entry name" value="HAD-like_sf"/>
</dbReference>
<dbReference type="EMBL" id="LT598465">
    <property type="protein sequence ID" value="SCU92920.1"/>
    <property type="molecule type" value="Genomic_DNA"/>
</dbReference>
<name>A0A1G4JQD2_9SACH</name>
<dbReference type="InterPro" id="IPR006357">
    <property type="entry name" value="HAD-SF_hydro_IIA"/>
</dbReference>
<evidence type="ECO:0000313" key="1">
    <source>
        <dbReference type="EMBL" id="SCU92920.1"/>
    </source>
</evidence>
<dbReference type="PANTHER" id="PTHR14269:SF57">
    <property type="entry name" value="SUPERFAMILY HYDROLASE, PUTATIVE (AFU_ORTHOLOGUE AFUA_2G02580)-RELATED"/>
    <property type="match status" value="1"/>
</dbReference>
<reference evidence="1 2" key="1">
    <citation type="submission" date="2016-03" db="EMBL/GenBank/DDBJ databases">
        <authorList>
            <person name="Devillers H."/>
        </authorList>
    </citation>
    <scope>NUCLEOTIDE SEQUENCE [LARGE SCALE GENOMIC DNA]</scope>
    <source>
        <strain evidence="1">CBS 11717</strain>
    </source>
</reference>
<organism evidence="1 2">
    <name type="scientific">Lachancea mirantina</name>
    <dbReference type="NCBI Taxonomy" id="1230905"/>
    <lineage>
        <taxon>Eukaryota</taxon>
        <taxon>Fungi</taxon>
        <taxon>Dikarya</taxon>
        <taxon>Ascomycota</taxon>
        <taxon>Saccharomycotina</taxon>
        <taxon>Saccharomycetes</taxon>
        <taxon>Saccharomycetales</taxon>
        <taxon>Saccharomycetaceae</taxon>
        <taxon>Lachancea</taxon>
    </lineage>
</organism>
<dbReference type="Proteomes" id="UP000191024">
    <property type="component" value="Chromosome E"/>
</dbReference>
<dbReference type="Pfam" id="PF13242">
    <property type="entry name" value="Hydrolase_like"/>
    <property type="match status" value="1"/>
</dbReference>
<accession>A0A1G4JQD2</accession>
<dbReference type="NCBIfam" id="TIGR01456">
    <property type="entry name" value="CECR5"/>
    <property type="match status" value="1"/>
</dbReference>
<evidence type="ECO:0000313" key="2">
    <source>
        <dbReference type="Proteomes" id="UP000191024"/>
    </source>
</evidence>